<evidence type="ECO:0000256" key="1">
    <source>
        <dbReference type="SAM" id="Phobius"/>
    </source>
</evidence>
<comment type="caution">
    <text evidence="2">The sequence shown here is derived from an EMBL/GenBank/DDBJ whole genome shotgun (WGS) entry which is preliminary data.</text>
</comment>
<protein>
    <submittedName>
        <fullName evidence="2">Uncharacterized protein</fullName>
    </submittedName>
</protein>
<keyword evidence="1" id="KW-0812">Transmembrane</keyword>
<organism evidence="2 3">
    <name type="scientific">Flavobacterium agri</name>
    <dbReference type="NCBI Taxonomy" id="2743471"/>
    <lineage>
        <taxon>Bacteria</taxon>
        <taxon>Pseudomonadati</taxon>
        <taxon>Bacteroidota</taxon>
        <taxon>Flavobacteriia</taxon>
        <taxon>Flavobacteriales</taxon>
        <taxon>Flavobacteriaceae</taxon>
        <taxon>Flavobacterium</taxon>
    </lineage>
</organism>
<proteinExistence type="predicted"/>
<dbReference type="Proteomes" id="UP000535020">
    <property type="component" value="Unassembled WGS sequence"/>
</dbReference>
<gene>
    <name evidence="2" type="ORF">HZF10_17855</name>
</gene>
<dbReference type="AlphaFoldDB" id="A0A7Y8Y557"/>
<evidence type="ECO:0000313" key="2">
    <source>
        <dbReference type="EMBL" id="NYA72794.1"/>
    </source>
</evidence>
<sequence length="143" mass="16830">MYELIKDLNLNHKRLLTSFCITYCFVLLAVYIFKPELFEKAFYLPFITAFCLNVIWYCLNLIVVVMLSINRNDENFLEIELAALLSIAMLSIAIFYGYYYTLPFTTFLLHTFLFALAYLFISVIVSFLIFKDDKPKKPAANRR</sequence>
<feature type="transmembrane region" description="Helical" evidence="1">
    <location>
        <begin position="15"/>
        <end position="33"/>
    </location>
</feature>
<dbReference type="EMBL" id="JACBJI010000031">
    <property type="protein sequence ID" value="NYA72794.1"/>
    <property type="molecule type" value="Genomic_DNA"/>
</dbReference>
<keyword evidence="1" id="KW-1133">Transmembrane helix</keyword>
<keyword evidence="3" id="KW-1185">Reference proteome</keyword>
<feature type="transmembrane region" description="Helical" evidence="1">
    <location>
        <begin position="107"/>
        <end position="130"/>
    </location>
</feature>
<dbReference type="RefSeq" id="WP_176007600.1">
    <property type="nucleotide sequence ID" value="NZ_JABWMI010000059.1"/>
</dbReference>
<feature type="transmembrane region" description="Helical" evidence="1">
    <location>
        <begin position="45"/>
        <end position="69"/>
    </location>
</feature>
<reference evidence="2 3" key="1">
    <citation type="submission" date="2020-07" db="EMBL/GenBank/DDBJ databases">
        <authorList>
            <person name="Sun Q."/>
        </authorList>
    </citation>
    <scope>NUCLEOTIDE SEQUENCE [LARGE SCALE GENOMIC DNA]</scope>
    <source>
        <strain evidence="2 3">MAH-1</strain>
    </source>
</reference>
<accession>A0A7Y8Y557</accession>
<name>A0A7Y8Y557_9FLAO</name>
<feature type="transmembrane region" description="Helical" evidence="1">
    <location>
        <begin position="81"/>
        <end position="101"/>
    </location>
</feature>
<keyword evidence="1" id="KW-0472">Membrane</keyword>
<evidence type="ECO:0000313" key="3">
    <source>
        <dbReference type="Proteomes" id="UP000535020"/>
    </source>
</evidence>